<sequence>MAYARRRSTRTYARRSYATKGRRRRYSRNFRSTRQGFGRVNLRQKRLPKRQARKRFIRNVASKKKWDTMRSVRDVQLGDLNTQIVLDASTHIFLFCPNYRNLDRDVSNDHTRNSQDVFFRGFKERFWVQTSQVPLIHRRVVFWAQQVIEQARPLITFPTNAPPTYHRPFTDISEETLLMEYLFQGTANDDYVAGYWPAAKLDRRHTRVISDTTKTTNPGNDTGTQKLYSTWVGVNRRLSYMDEERGGGEISSPWAAPSPWAPGNIYVMDIFTQGFNDPPEGNAATFTTQSTVYWHEA</sequence>
<proteinExistence type="predicted"/>
<name>A0A8E7G2C0_9VIRU</name>
<feature type="region of interest" description="Disordered" evidence="1">
    <location>
        <begin position="1"/>
        <end position="26"/>
    </location>
</feature>
<evidence type="ECO:0000256" key="1">
    <source>
        <dbReference type="SAM" id="MobiDB-lite"/>
    </source>
</evidence>
<feature type="compositionally biased region" description="Basic residues" evidence="1">
    <location>
        <begin position="1"/>
        <end position="13"/>
    </location>
</feature>
<accession>A0A8E7G2C0</accession>
<evidence type="ECO:0000313" key="2">
    <source>
        <dbReference type="EMBL" id="QVW56527.1"/>
    </source>
</evidence>
<protein>
    <submittedName>
        <fullName evidence="2">Capsid protein</fullName>
    </submittedName>
</protein>
<organism evidence="2">
    <name type="scientific">Syrmaticus reevesii Genomoviridae sp</name>
    <dbReference type="NCBI Taxonomy" id="2814996"/>
    <lineage>
        <taxon>Viruses</taxon>
        <taxon>Monodnaviria</taxon>
        <taxon>Shotokuvirae</taxon>
        <taxon>Cressdnaviricota</taxon>
        <taxon>Repensiviricetes</taxon>
        <taxon>Geplafuvirales</taxon>
        <taxon>Genomoviridae</taxon>
    </lineage>
</organism>
<dbReference type="EMBL" id="MW182983">
    <property type="protein sequence ID" value="QVW56527.1"/>
    <property type="molecule type" value="Genomic_DNA"/>
</dbReference>
<reference evidence="2" key="1">
    <citation type="submission" date="2020-10" db="EMBL/GenBank/DDBJ databases">
        <title>CRESS DNA virus dark matter in the feces of wild birds.</title>
        <authorList>
            <person name="Yang S."/>
            <person name="Zhang W."/>
        </authorList>
    </citation>
    <scope>NUCLEOTIDE SEQUENCE</scope>
    <source>
        <strain evidence="2">Phe68gen13</strain>
    </source>
</reference>